<keyword evidence="7" id="KW-1185">Reference proteome</keyword>
<evidence type="ECO:0000256" key="3">
    <source>
        <dbReference type="RuleBase" id="RU004075"/>
    </source>
</evidence>
<dbReference type="AlphaFoldDB" id="A0A2W1JAZ1"/>
<protein>
    <submittedName>
        <fullName evidence="6">Isopenicillin N epimerase</fullName>
        <ecNumber evidence="6">5.1.1.17</ecNumber>
    </submittedName>
</protein>
<proteinExistence type="inferred from homology"/>
<dbReference type="PANTHER" id="PTHR43586:SF4">
    <property type="entry name" value="ISOPENICILLIN N EPIMERASE"/>
    <property type="match status" value="1"/>
</dbReference>
<organism evidence="6 7">
    <name type="scientific">Acaryochloris thomasi RCC1774</name>
    <dbReference type="NCBI Taxonomy" id="1764569"/>
    <lineage>
        <taxon>Bacteria</taxon>
        <taxon>Bacillati</taxon>
        <taxon>Cyanobacteriota</taxon>
        <taxon>Cyanophyceae</taxon>
        <taxon>Acaryochloridales</taxon>
        <taxon>Acaryochloridaceae</taxon>
        <taxon>Acaryochloris</taxon>
        <taxon>Acaryochloris thomasi</taxon>
    </lineage>
</organism>
<dbReference type="SUPFAM" id="SSF53383">
    <property type="entry name" value="PLP-dependent transferases"/>
    <property type="match status" value="1"/>
</dbReference>
<evidence type="ECO:0000256" key="2">
    <source>
        <dbReference type="ARBA" id="ARBA00022898"/>
    </source>
</evidence>
<evidence type="ECO:0000256" key="4">
    <source>
        <dbReference type="RuleBase" id="RU004504"/>
    </source>
</evidence>
<gene>
    <name evidence="6" type="primary">cefD_2</name>
    <name evidence="6" type="ORF">C1752_07248</name>
</gene>
<evidence type="ECO:0000259" key="5">
    <source>
        <dbReference type="Pfam" id="PF00266"/>
    </source>
</evidence>
<dbReference type="InterPro" id="IPR015424">
    <property type="entry name" value="PyrdxlP-dep_Trfase"/>
</dbReference>
<dbReference type="Proteomes" id="UP000248857">
    <property type="component" value="Unassembled WGS sequence"/>
</dbReference>
<reference evidence="6 7" key="1">
    <citation type="journal article" date="2018" name="Sci. Rep.">
        <title>A novel species of the marine cyanobacterium Acaryochloris with a unique pigment content and lifestyle.</title>
        <authorList>
            <person name="Partensky F."/>
            <person name="Six C."/>
            <person name="Ratin M."/>
            <person name="Garczarek L."/>
            <person name="Vaulot D."/>
            <person name="Probert I."/>
            <person name="Calteau A."/>
            <person name="Gourvil P."/>
            <person name="Marie D."/>
            <person name="Grebert T."/>
            <person name="Bouchier C."/>
            <person name="Le Panse S."/>
            <person name="Gachenot M."/>
            <person name="Rodriguez F."/>
            <person name="Garrido J.L."/>
        </authorList>
    </citation>
    <scope>NUCLEOTIDE SEQUENCE [LARGE SCALE GENOMIC DNA]</scope>
    <source>
        <strain evidence="6 7">RCC1774</strain>
    </source>
</reference>
<keyword evidence="6" id="KW-0413">Isomerase</keyword>
<accession>A0A2W1JAZ1</accession>
<keyword evidence="2" id="KW-0663">Pyridoxal phosphate</keyword>
<dbReference type="OrthoDB" id="9804366at2"/>
<dbReference type="RefSeq" id="WP_110988196.1">
    <property type="nucleotide sequence ID" value="NZ_CAWNWM010000019.1"/>
</dbReference>
<feature type="domain" description="Aminotransferase class V" evidence="5">
    <location>
        <begin position="34"/>
        <end position="359"/>
    </location>
</feature>
<comment type="cofactor">
    <cofactor evidence="1 4">
        <name>pyridoxal 5'-phosphate</name>
        <dbReference type="ChEBI" id="CHEBI:597326"/>
    </cofactor>
</comment>
<comment type="similarity">
    <text evidence="3">Belongs to the class-V pyridoxal-phosphate-dependent aminotransferase family.</text>
</comment>
<dbReference type="InterPro" id="IPR020578">
    <property type="entry name" value="Aminotrans_V_PyrdxlP_BS"/>
</dbReference>
<sequence>MTHSSVKTQTLEEHRQQFPALQNKLYFNYGGQGPLSQPALDAIQSAYIEVQEIGPFTGASNKWITQQVEGARDAIATELNVASSTITLTDSVSTGCNIALWGINWKAGDHLLLSDCEHPSVIATAQQLQRRFGIEFSTCPILETLNAGDPIAAVLEHLRPQTKMLAISHILWNTGQVLPLQSLIQACRQQKPEILILVDAAQSVGVLPLSLAELDVDCYAFTGHKWWCGPDGLGGLYVSPNALEKLEPTYMGWRGVTVSSSGYPTGWQPDGRRFEIATSAYPLFVGLTAALKHQQQWGTAQDRYQRILQLSQKLWQQMRQIPGIHCLRSAPPESGLVSFQCAEHRKLVQDLEHHQMMVRLIADPQCVRACVHYLTLDSEIDQLTAQISQIMSTR</sequence>
<dbReference type="Pfam" id="PF00266">
    <property type="entry name" value="Aminotran_5"/>
    <property type="match status" value="1"/>
</dbReference>
<evidence type="ECO:0000313" key="6">
    <source>
        <dbReference type="EMBL" id="PZD71263.1"/>
    </source>
</evidence>
<dbReference type="InterPro" id="IPR015422">
    <property type="entry name" value="PyrdxlP-dep_Trfase_small"/>
</dbReference>
<dbReference type="GO" id="GO:0045439">
    <property type="term" value="F:isopenicillin-N epimerase activity"/>
    <property type="evidence" value="ECO:0007669"/>
    <property type="project" value="UniProtKB-EC"/>
</dbReference>
<dbReference type="Gene3D" id="3.40.640.10">
    <property type="entry name" value="Type I PLP-dependent aspartate aminotransferase-like (Major domain)"/>
    <property type="match status" value="1"/>
</dbReference>
<comment type="caution">
    <text evidence="6">The sequence shown here is derived from an EMBL/GenBank/DDBJ whole genome shotgun (WGS) entry which is preliminary data.</text>
</comment>
<evidence type="ECO:0000256" key="1">
    <source>
        <dbReference type="ARBA" id="ARBA00001933"/>
    </source>
</evidence>
<dbReference type="PANTHER" id="PTHR43586">
    <property type="entry name" value="CYSTEINE DESULFURASE"/>
    <property type="match status" value="1"/>
</dbReference>
<dbReference type="PROSITE" id="PS00595">
    <property type="entry name" value="AA_TRANSFER_CLASS_5"/>
    <property type="match status" value="1"/>
</dbReference>
<name>A0A2W1JAZ1_9CYAN</name>
<dbReference type="Gene3D" id="3.90.1150.10">
    <property type="entry name" value="Aspartate Aminotransferase, domain 1"/>
    <property type="match status" value="1"/>
</dbReference>
<dbReference type="EMBL" id="PQWO01000019">
    <property type="protein sequence ID" value="PZD71263.1"/>
    <property type="molecule type" value="Genomic_DNA"/>
</dbReference>
<dbReference type="InterPro" id="IPR000192">
    <property type="entry name" value="Aminotrans_V_dom"/>
</dbReference>
<evidence type="ECO:0000313" key="7">
    <source>
        <dbReference type="Proteomes" id="UP000248857"/>
    </source>
</evidence>
<dbReference type="EC" id="5.1.1.17" evidence="6"/>
<dbReference type="InterPro" id="IPR015421">
    <property type="entry name" value="PyrdxlP-dep_Trfase_major"/>
</dbReference>